<organism evidence="3 4">
    <name type="scientific">Pogonomyrmex barbatus</name>
    <name type="common">red harvester ant</name>
    <dbReference type="NCBI Taxonomy" id="144034"/>
    <lineage>
        <taxon>Eukaryota</taxon>
        <taxon>Metazoa</taxon>
        <taxon>Ecdysozoa</taxon>
        <taxon>Arthropoda</taxon>
        <taxon>Hexapoda</taxon>
        <taxon>Insecta</taxon>
        <taxon>Pterygota</taxon>
        <taxon>Neoptera</taxon>
        <taxon>Endopterygota</taxon>
        <taxon>Hymenoptera</taxon>
        <taxon>Apocrita</taxon>
        <taxon>Aculeata</taxon>
        <taxon>Formicoidea</taxon>
        <taxon>Formicidae</taxon>
        <taxon>Myrmicinae</taxon>
        <taxon>Pogonomyrmex</taxon>
    </lineage>
</organism>
<accession>A0A6I9WGE5</accession>
<evidence type="ECO:0000256" key="2">
    <source>
        <dbReference type="SAM" id="MobiDB-lite"/>
    </source>
</evidence>
<dbReference type="KEGG" id="pbar:105430045"/>
<dbReference type="OrthoDB" id="7701306at2759"/>
<gene>
    <name evidence="4" type="primary">LOC105430045</name>
</gene>
<keyword evidence="1" id="KW-0175">Coiled coil</keyword>
<protein>
    <submittedName>
        <fullName evidence="4">DNA ligase 1-like</fullName>
    </submittedName>
</protein>
<dbReference type="AlphaFoldDB" id="A0A6I9WGE5"/>
<proteinExistence type="predicted"/>
<feature type="compositionally biased region" description="Basic and acidic residues" evidence="2">
    <location>
        <begin position="108"/>
        <end position="129"/>
    </location>
</feature>
<evidence type="ECO:0000256" key="1">
    <source>
        <dbReference type="SAM" id="Coils"/>
    </source>
</evidence>
<dbReference type="GeneID" id="105430045"/>
<feature type="region of interest" description="Disordered" evidence="2">
    <location>
        <begin position="1"/>
        <end position="129"/>
    </location>
</feature>
<sequence length="288" mass="33951">MQLDTEENVSGHIQNLLSHLHNDTERTSKSRSRGGNQILPAQENLEEEEEEEQEQETPDEEREEEEVREGQVEEETEEEKEEEREQARGGGRRGSKTESSGHKIGKVVMEKTLARVDRERSDSLEKSLEEQMKRKREVLGNDSVDEAEIFKRSKKLGRLPIGKGWNEELKELVRELKEEVKEGLKEVKEEIKEIADAQKEAVRIEVEKMKENLKMREKRWNKEREELKEKIEKMEWELEGLKIERIEEGRGKEREESEERLLAERLREEVEEKRLIPEVDTTNQIGGD</sequence>
<dbReference type="Proteomes" id="UP000504615">
    <property type="component" value="Unplaced"/>
</dbReference>
<evidence type="ECO:0000313" key="4">
    <source>
        <dbReference type="RefSeq" id="XP_011641670.1"/>
    </source>
</evidence>
<feature type="coiled-coil region" evidence="1">
    <location>
        <begin position="162"/>
        <end position="272"/>
    </location>
</feature>
<feature type="compositionally biased region" description="Acidic residues" evidence="2">
    <location>
        <begin position="44"/>
        <end position="84"/>
    </location>
</feature>
<keyword evidence="3" id="KW-1185">Reference proteome</keyword>
<name>A0A6I9WGE5_9HYME</name>
<dbReference type="RefSeq" id="XP_011641670.1">
    <property type="nucleotide sequence ID" value="XM_011643368.1"/>
</dbReference>
<evidence type="ECO:0000313" key="3">
    <source>
        <dbReference type="Proteomes" id="UP000504615"/>
    </source>
</evidence>
<reference evidence="4" key="1">
    <citation type="submission" date="2025-08" db="UniProtKB">
        <authorList>
            <consortium name="RefSeq"/>
        </authorList>
    </citation>
    <scope>IDENTIFICATION</scope>
</reference>